<gene>
    <name evidence="1" type="ORF">RED65_00665</name>
</gene>
<reference evidence="1 2" key="1">
    <citation type="submission" date="2006-03" db="EMBL/GenBank/DDBJ databases">
        <authorList>
            <person name="Pinhassi J."/>
            <person name="Pedros-Alio C."/>
            <person name="Ferriera S."/>
            <person name="Johnson J."/>
            <person name="Kravitz S."/>
            <person name="Halpern A."/>
            <person name="Remington K."/>
            <person name="Beeson K."/>
            <person name="Tran B."/>
            <person name="Rogers Y.-H."/>
            <person name="Friedman R."/>
            <person name="Venter J.C."/>
        </authorList>
    </citation>
    <scope>NUCLEOTIDE SEQUENCE [LARGE SCALE GENOMIC DNA]</scope>
    <source>
        <strain evidence="1 2">RED65</strain>
    </source>
</reference>
<dbReference type="EMBL" id="AAQH01000002">
    <property type="protein sequence ID" value="EAT13227.1"/>
    <property type="molecule type" value="Genomic_DNA"/>
</dbReference>
<dbReference type="Proteomes" id="UP000004263">
    <property type="component" value="Unassembled WGS sequence"/>
</dbReference>
<proteinExistence type="predicted"/>
<dbReference type="AlphaFoldDB" id="Q1N551"/>
<dbReference type="STRING" id="207949.RED65_00665"/>
<sequence length="82" mass="8977">MAAVFEIVELADGDVALKRSDGEGEPLVRIRFSEDAMISFPEQHIEIAKAMIEAGVRKVGELSGVHVEDTSEIADVEERTVH</sequence>
<accession>Q1N551</accession>
<comment type="caution">
    <text evidence="1">The sequence shown here is derived from an EMBL/GenBank/DDBJ whole genome shotgun (WGS) entry which is preliminary data.</text>
</comment>
<dbReference type="HOGENOM" id="CLU_179924_0_0_6"/>
<keyword evidence="2" id="KW-1185">Reference proteome</keyword>
<evidence type="ECO:0000313" key="2">
    <source>
        <dbReference type="Proteomes" id="UP000004263"/>
    </source>
</evidence>
<organism evidence="1 2">
    <name type="scientific">Bermanella marisrubri</name>
    <dbReference type="NCBI Taxonomy" id="207949"/>
    <lineage>
        <taxon>Bacteria</taxon>
        <taxon>Pseudomonadati</taxon>
        <taxon>Pseudomonadota</taxon>
        <taxon>Gammaproteobacteria</taxon>
        <taxon>Oceanospirillales</taxon>
        <taxon>Oceanospirillaceae</taxon>
        <taxon>Bermanella</taxon>
    </lineage>
</organism>
<evidence type="ECO:0000313" key="1">
    <source>
        <dbReference type="EMBL" id="EAT13227.1"/>
    </source>
</evidence>
<dbReference type="RefSeq" id="WP_007017611.1">
    <property type="nucleotide sequence ID" value="NZ_CH724114.1"/>
</dbReference>
<protein>
    <submittedName>
        <fullName evidence="1">Uncharacterized protein</fullName>
    </submittedName>
</protein>
<dbReference type="OrthoDB" id="6370236at2"/>
<name>Q1N551_9GAMM</name>